<comment type="caution">
    <text evidence="1">The sequence shown here is derived from an EMBL/GenBank/DDBJ whole genome shotgun (WGS) entry which is preliminary data.</text>
</comment>
<organism evidence="1 2">
    <name type="scientific">Candidatus Sungbacteria bacterium RIFCSPHIGHO2_02_FULL_49_12</name>
    <dbReference type="NCBI Taxonomy" id="1802271"/>
    <lineage>
        <taxon>Bacteria</taxon>
        <taxon>Candidatus Sungiibacteriota</taxon>
    </lineage>
</organism>
<sequence length="87" mass="9901">MPKNKKPITTNELARMVQKGFAGTVAKSDLEELRKAMQEGFLYVSRELADVKRTLPPLLRAVAAMEVDTQELKQRVYRLEKKVGLVK</sequence>
<evidence type="ECO:0000313" key="2">
    <source>
        <dbReference type="Proteomes" id="UP000177362"/>
    </source>
</evidence>
<proteinExistence type="predicted"/>
<name>A0A1G2KM47_9BACT</name>
<dbReference type="EMBL" id="MHQJ01000043">
    <property type="protein sequence ID" value="OHA00518.1"/>
    <property type="molecule type" value="Genomic_DNA"/>
</dbReference>
<dbReference type="Proteomes" id="UP000177362">
    <property type="component" value="Unassembled WGS sequence"/>
</dbReference>
<protein>
    <submittedName>
        <fullName evidence="1">Uncharacterized protein</fullName>
    </submittedName>
</protein>
<accession>A0A1G2KM47</accession>
<reference evidence="1 2" key="1">
    <citation type="journal article" date="2016" name="Nat. Commun.">
        <title>Thousands of microbial genomes shed light on interconnected biogeochemical processes in an aquifer system.</title>
        <authorList>
            <person name="Anantharaman K."/>
            <person name="Brown C.T."/>
            <person name="Hug L.A."/>
            <person name="Sharon I."/>
            <person name="Castelle C.J."/>
            <person name="Probst A.J."/>
            <person name="Thomas B.C."/>
            <person name="Singh A."/>
            <person name="Wilkins M.J."/>
            <person name="Karaoz U."/>
            <person name="Brodie E.L."/>
            <person name="Williams K.H."/>
            <person name="Hubbard S.S."/>
            <person name="Banfield J.F."/>
        </authorList>
    </citation>
    <scope>NUCLEOTIDE SEQUENCE [LARGE SCALE GENOMIC DNA]</scope>
</reference>
<gene>
    <name evidence="1" type="ORF">A3C11_00475</name>
</gene>
<dbReference type="AlphaFoldDB" id="A0A1G2KM47"/>
<dbReference type="STRING" id="1802271.A3C11_00475"/>
<evidence type="ECO:0000313" key="1">
    <source>
        <dbReference type="EMBL" id="OHA00518.1"/>
    </source>
</evidence>